<dbReference type="SUPFAM" id="SSF55874">
    <property type="entry name" value="ATPase domain of HSP90 chaperone/DNA topoisomerase II/histidine kinase"/>
    <property type="match status" value="1"/>
</dbReference>
<feature type="domain" description="HTH araC/xylS-type" evidence="8">
    <location>
        <begin position="1208"/>
        <end position="1307"/>
    </location>
</feature>
<evidence type="ECO:0000313" key="11">
    <source>
        <dbReference type="EMBL" id="MDY7257031.1"/>
    </source>
</evidence>
<evidence type="ECO:0000256" key="5">
    <source>
        <dbReference type="ARBA" id="ARBA00023125"/>
    </source>
</evidence>
<accession>A0ABU5HLP0</accession>
<evidence type="ECO:0000313" key="12">
    <source>
        <dbReference type="Proteomes" id="UP001292913"/>
    </source>
</evidence>
<dbReference type="EMBL" id="JARZAK010000002">
    <property type="protein sequence ID" value="MDY7257031.1"/>
    <property type="molecule type" value="Genomic_DNA"/>
</dbReference>
<dbReference type="Pfam" id="PF00072">
    <property type="entry name" value="Response_reg"/>
    <property type="match status" value="1"/>
</dbReference>
<dbReference type="Pfam" id="PF07494">
    <property type="entry name" value="Reg_prop"/>
    <property type="match status" value="4"/>
</dbReference>
<comment type="catalytic activity">
    <reaction evidence="1">
        <text>ATP + protein L-histidine = ADP + protein N-phospho-L-histidine.</text>
        <dbReference type="EC" id="2.7.13.3"/>
    </reaction>
</comment>
<dbReference type="InterPro" id="IPR011006">
    <property type="entry name" value="CheY-like_superfamily"/>
</dbReference>
<dbReference type="Pfam" id="PF12833">
    <property type="entry name" value="HTH_18"/>
    <property type="match status" value="1"/>
</dbReference>
<dbReference type="SMART" id="SM00342">
    <property type="entry name" value="HTH_ARAC"/>
    <property type="match status" value="1"/>
</dbReference>
<dbReference type="SUPFAM" id="SSF46689">
    <property type="entry name" value="Homeodomain-like"/>
    <property type="match status" value="1"/>
</dbReference>
<dbReference type="InterPro" id="IPR005467">
    <property type="entry name" value="His_kinase_dom"/>
</dbReference>
<evidence type="ECO:0000259" key="8">
    <source>
        <dbReference type="PROSITE" id="PS01124"/>
    </source>
</evidence>
<evidence type="ECO:0000256" key="7">
    <source>
        <dbReference type="PROSITE-ProRule" id="PRU00169"/>
    </source>
</evidence>
<dbReference type="PANTHER" id="PTHR43547">
    <property type="entry name" value="TWO-COMPONENT HISTIDINE KINASE"/>
    <property type="match status" value="1"/>
</dbReference>
<evidence type="ECO:0000259" key="10">
    <source>
        <dbReference type="PROSITE" id="PS50110"/>
    </source>
</evidence>
<dbReference type="Gene3D" id="3.30.565.10">
    <property type="entry name" value="Histidine kinase-like ATPase, C-terminal domain"/>
    <property type="match status" value="1"/>
</dbReference>
<feature type="modified residue" description="4-aspartylphosphate" evidence="7">
    <location>
        <position position="1108"/>
    </location>
</feature>
<keyword evidence="6" id="KW-0804">Transcription</keyword>
<dbReference type="SUPFAM" id="SSF47384">
    <property type="entry name" value="Homodimeric domain of signal transducing histidine kinase"/>
    <property type="match status" value="1"/>
</dbReference>
<dbReference type="InterPro" id="IPR011047">
    <property type="entry name" value="Quinoprotein_ADH-like_sf"/>
</dbReference>
<evidence type="ECO:0000256" key="1">
    <source>
        <dbReference type="ARBA" id="ARBA00000085"/>
    </source>
</evidence>
<dbReference type="PROSITE" id="PS50110">
    <property type="entry name" value="RESPONSE_REGULATORY"/>
    <property type="match status" value="1"/>
</dbReference>
<feature type="domain" description="Response regulatory" evidence="10">
    <location>
        <begin position="1059"/>
        <end position="1175"/>
    </location>
</feature>
<dbReference type="PRINTS" id="PR00344">
    <property type="entry name" value="BCTRLSENSOR"/>
</dbReference>
<comment type="caution">
    <text evidence="11">The sequence shown here is derived from an EMBL/GenBank/DDBJ whole genome shotgun (WGS) entry which is preliminary data.</text>
</comment>
<dbReference type="PROSITE" id="PS50109">
    <property type="entry name" value="HIS_KIN"/>
    <property type="match status" value="1"/>
</dbReference>
<dbReference type="InterPro" id="IPR018062">
    <property type="entry name" value="HTH_AraC-typ_CS"/>
</dbReference>
<dbReference type="InterPro" id="IPR001789">
    <property type="entry name" value="Sig_transdc_resp-reg_receiver"/>
</dbReference>
<dbReference type="SUPFAM" id="SSF63829">
    <property type="entry name" value="Calcium-dependent phosphotriesterase"/>
    <property type="match status" value="1"/>
</dbReference>
<keyword evidence="5" id="KW-0238">DNA-binding</keyword>
<keyword evidence="3 7" id="KW-0597">Phosphoprotein</keyword>
<dbReference type="Gene3D" id="2.130.10.10">
    <property type="entry name" value="YVTN repeat-like/Quinoprotein amine dehydrogenase"/>
    <property type="match status" value="2"/>
</dbReference>
<dbReference type="InterPro" id="IPR036097">
    <property type="entry name" value="HisK_dim/P_sf"/>
</dbReference>
<dbReference type="Gene3D" id="1.10.287.130">
    <property type="match status" value="1"/>
</dbReference>
<dbReference type="RefSeq" id="WP_322019267.1">
    <property type="nucleotide sequence ID" value="NZ_JARZAK010000002.1"/>
</dbReference>
<dbReference type="Pfam" id="PF02518">
    <property type="entry name" value="HATPase_c"/>
    <property type="match status" value="1"/>
</dbReference>
<evidence type="ECO:0000256" key="2">
    <source>
        <dbReference type="ARBA" id="ARBA00012438"/>
    </source>
</evidence>
<dbReference type="Gene3D" id="3.40.50.2300">
    <property type="match status" value="1"/>
</dbReference>
<evidence type="ECO:0000256" key="6">
    <source>
        <dbReference type="ARBA" id="ARBA00023163"/>
    </source>
</evidence>
<dbReference type="EC" id="2.7.13.3" evidence="2"/>
<dbReference type="InterPro" id="IPR003594">
    <property type="entry name" value="HATPase_dom"/>
</dbReference>
<evidence type="ECO:0000256" key="4">
    <source>
        <dbReference type="ARBA" id="ARBA00023015"/>
    </source>
</evidence>
<dbReference type="Gene3D" id="2.60.40.10">
    <property type="entry name" value="Immunoglobulins"/>
    <property type="match status" value="1"/>
</dbReference>
<keyword evidence="4" id="KW-0805">Transcription regulation</keyword>
<dbReference type="InterPro" id="IPR009057">
    <property type="entry name" value="Homeodomain-like_sf"/>
</dbReference>
<dbReference type="PANTHER" id="PTHR43547:SF2">
    <property type="entry name" value="HYBRID SIGNAL TRANSDUCTION HISTIDINE KINASE C"/>
    <property type="match status" value="1"/>
</dbReference>
<dbReference type="InterPro" id="IPR013783">
    <property type="entry name" value="Ig-like_fold"/>
</dbReference>
<dbReference type="CDD" id="cd00082">
    <property type="entry name" value="HisKA"/>
    <property type="match status" value="1"/>
</dbReference>
<dbReference type="InterPro" id="IPR004358">
    <property type="entry name" value="Sig_transdc_His_kin-like_C"/>
</dbReference>
<reference evidence="11 12" key="1">
    <citation type="submission" date="2023-04" db="EMBL/GenBank/DDBJ databases">
        <title>Bacteroides pacosi sp. nov., isolated from the fecal material of an alpaca.</title>
        <authorList>
            <person name="Miller S."/>
            <person name="Hendry M."/>
            <person name="King J."/>
            <person name="Sankaranarayanan K."/>
            <person name="Lawson P.A."/>
        </authorList>
    </citation>
    <scope>NUCLEOTIDE SEQUENCE [LARGE SCALE GENOMIC DNA]</scope>
    <source>
        <strain evidence="11 12">A2-P53</strain>
    </source>
</reference>
<dbReference type="InterPro" id="IPR003661">
    <property type="entry name" value="HisK_dim/P_dom"/>
</dbReference>
<protein>
    <recommendedName>
        <fullName evidence="2">histidine kinase</fullName>
        <ecNumber evidence="2">2.7.13.3</ecNumber>
    </recommendedName>
</protein>
<dbReference type="PROSITE" id="PS00041">
    <property type="entry name" value="HTH_ARAC_FAMILY_1"/>
    <property type="match status" value="1"/>
</dbReference>
<dbReference type="Proteomes" id="UP001292913">
    <property type="component" value="Unassembled WGS sequence"/>
</dbReference>
<sequence length="1316" mass="149781">MRKRTFILLCIAFIIQFVGVPSLQAGHYYYKQISLKDGLPSTVRCILTDEQGFVWIGTRSGLGRYDGHELKKYTHQADNPHSIPHNQINQITEDKLNNIWILTEKGVACYQRQSDDFFIPTDEKGNNIVAYSTCLMKDGVLFGSQNKVYFYSYQHSSLHLLQTFNREPNFNITLLSLWNEHTLLCCSRWQGLLLLDLNTGKHTPPPFDCGKEIMNMLIDSQNRIWIAPYNEGISCFSHDGRPLASYTTHNSDLSNNVVLSLAEREGKIWIGTDGGGINILEPETGNFSLLEHVPGRDNYSLPANSILCLYNDRNNNIWAGSIRNGLISIREVSMKTYTDVLPGNDRGLSNNTVLSLYQESDSRIWIGTDGGGINLFNPLTEKFTHFPSTWEDKVASICPFTSGNLLLSIFSQGVFVFNPSTGKKTPFIIIDPETSKRLGSRGKTVNLFLNSPHSVLLLGDHIYQYNLKEQTFSIATEQQGADIIGTILPIANSQNNTYLNDSKHIFCLDNRTNRLEIIFQCSKDTLINSVSRDEYGNFWIGNNYGLIHYNPVTQEQTPIPTSLFEEVTLIVCDQQGKVWIGTDNMLFAWLIKERKFVLFGESDGVIQNEYLSKPRLLSSQGNIYMGGVKGLLHINSNLPLITSEFPQLQLSDVVINGESVNDKLSSNPIGISAPWNSNITIRIMSKEKDIFRQKVYRYQIEGLNDQQIESYNPELAIRSLPPGSYKIMASCTAKDGSWIPSQEVLELTILPPWYRTWWFIISCAVFITAAVIETFRRTLKRKEEKLKWAMKEHEQQVYEEKVRFLINISHELRTPLTLIHAPLSRILKSLSAEDTQYLPIKAIYRQSQRMKNLINMVLDVRKMEVGESKLQIQPYALNQWIEHVSQDFTSEGEAKNVCIRYQLDPHIDTVSFDKDKCEIILSNLLINALKHSPQDAEIIITSELLSEENRVRVSIIDQGNGLKQVNTQKLFTRFYQGTGEQSGTGIGLSYSRILVELHGGSIGALDNQEAGATFFFELPLRQQSEEIICQPKAYLNELMSDDSKEQLPEESNFDTSFYSILVVDDNPDLTDFLKKSLGEYFKRIIIASDGVEALQLTRSHTPDIIVSDVMMPRMNGYELCKNIKEDITISHIPIVLLTARDDKQSQLSGYKNGADAYLTKPFEIEMLMEIIRNRLRNRESIKKRYLNAGLVPAPEESTFSQADETFLLKLNKIIQENLDNSNLDVTLICKEIGMSRASLYNKLKALTDMGANDYINKFRMEKAITFITHTNMSFTEIAEKIGFTTSRYFSTAFKQYTGETPTQYKEKQKQKRKEGK</sequence>
<evidence type="ECO:0000259" key="9">
    <source>
        <dbReference type="PROSITE" id="PS50109"/>
    </source>
</evidence>
<dbReference type="InterPro" id="IPR011123">
    <property type="entry name" value="Y_Y_Y"/>
</dbReference>
<dbReference type="SMART" id="SM00388">
    <property type="entry name" value="HisKA"/>
    <property type="match status" value="1"/>
</dbReference>
<dbReference type="Gene3D" id="1.10.10.60">
    <property type="entry name" value="Homeodomain-like"/>
    <property type="match status" value="1"/>
</dbReference>
<dbReference type="PROSITE" id="PS01124">
    <property type="entry name" value="HTH_ARAC_FAMILY_2"/>
    <property type="match status" value="1"/>
</dbReference>
<dbReference type="SUPFAM" id="SSF52172">
    <property type="entry name" value="CheY-like"/>
    <property type="match status" value="1"/>
</dbReference>
<dbReference type="InterPro" id="IPR018060">
    <property type="entry name" value="HTH_AraC"/>
</dbReference>
<dbReference type="Pfam" id="PF07495">
    <property type="entry name" value="Y_Y_Y"/>
    <property type="match status" value="1"/>
</dbReference>
<proteinExistence type="predicted"/>
<dbReference type="SMART" id="SM00387">
    <property type="entry name" value="HATPase_c"/>
    <property type="match status" value="1"/>
</dbReference>
<keyword evidence="12" id="KW-1185">Reference proteome</keyword>
<dbReference type="InterPro" id="IPR036890">
    <property type="entry name" value="HATPase_C_sf"/>
</dbReference>
<organism evidence="11 12">
    <name type="scientific">Bacteroides vicugnae</name>
    <dbReference type="NCBI Taxonomy" id="3037989"/>
    <lineage>
        <taxon>Bacteria</taxon>
        <taxon>Pseudomonadati</taxon>
        <taxon>Bacteroidota</taxon>
        <taxon>Bacteroidia</taxon>
        <taxon>Bacteroidales</taxon>
        <taxon>Bacteroidaceae</taxon>
        <taxon>Bacteroides</taxon>
    </lineage>
</organism>
<dbReference type="Pfam" id="PF00512">
    <property type="entry name" value="HisKA"/>
    <property type="match status" value="1"/>
</dbReference>
<dbReference type="SUPFAM" id="SSF50998">
    <property type="entry name" value="Quinoprotein alcohol dehydrogenase-like"/>
    <property type="match status" value="1"/>
</dbReference>
<dbReference type="InterPro" id="IPR015943">
    <property type="entry name" value="WD40/YVTN_repeat-like_dom_sf"/>
</dbReference>
<dbReference type="SMART" id="SM00448">
    <property type="entry name" value="REC"/>
    <property type="match status" value="1"/>
</dbReference>
<evidence type="ECO:0000256" key="3">
    <source>
        <dbReference type="ARBA" id="ARBA00022553"/>
    </source>
</evidence>
<gene>
    <name evidence="11" type="ORF">QHG74_04790</name>
</gene>
<name>A0ABU5HLP0_9BACE</name>
<feature type="domain" description="Histidine kinase" evidence="9">
    <location>
        <begin position="807"/>
        <end position="1022"/>
    </location>
</feature>
<dbReference type="InterPro" id="IPR011110">
    <property type="entry name" value="Reg_prop"/>
</dbReference>